<comment type="caution">
    <text evidence="1">The sequence shown here is derived from an EMBL/GenBank/DDBJ whole genome shotgun (WGS) entry which is preliminary data.</text>
</comment>
<organism evidence="1 2">
    <name type="scientific">Bonamia ostreae</name>
    <dbReference type="NCBI Taxonomy" id="126728"/>
    <lineage>
        <taxon>Eukaryota</taxon>
        <taxon>Sar</taxon>
        <taxon>Rhizaria</taxon>
        <taxon>Endomyxa</taxon>
        <taxon>Ascetosporea</taxon>
        <taxon>Haplosporida</taxon>
        <taxon>Bonamia</taxon>
    </lineage>
</organism>
<protein>
    <submittedName>
        <fullName evidence="1">Uncharacterized protein</fullName>
    </submittedName>
</protein>
<dbReference type="Proteomes" id="UP001439008">
    <property type="component" value="Unassembled WGS sequence"/>
</dbReference>
<reference evidence="1 2" key="1">
    <citation type="journal article" date="2024" name="BMC Biol.">
        <title>Comparative genomics of Ascetosporea gives new insight into the evolutionary basis for animal parasitism in Rhizaria.</title>
        <authorList>
            <person name="Hiltunen Thoren M."/>
            <person name="Onut-Brannstrom I."/>
            <person name="Alfjorden A."/>
            <person name="Peckova H."/>
            <person name="Swords F."/>
            <person name="Hooper C."/>
            <person name="Holzer A.S."/>
            <person name="Bass D."/>
            <person name="Burki F."/>
        </authorList>
    </citation>
    <scope>NUCLEOTIDE SEQUENCE [LARGE SCALE GENOMIC DNA]</scope>
    <source>
        <strain evidence="1">20-A016</strain>
    </source>
</reference>
<evidence type="ECO:0000313" key="1">
    <source>
        <dbReference type="EMBL" id="MES1921247.1"/>
    </source>
</evidence>
<evidence type="ECO:0000313" key="2">
    <source>
        <dbReference type="Proteomes" id="UP001439008"/>
    </source>
</evidence>
<name>A0ABV2API1_9EUKA</name>
<sequence>MVTEIKHLQPCVENLPEGLHLCECLVKMEKGVKLMFYNETGNGLSISKRTVVGAINSANFTMKLDVSPSVPEVKRQSQEGWNQPFNLEGLGFTTKHVL</sequence>
<dbReference type="EMBL" id="JBDODL010001187">
    <property type="protein sequence ID" value="MES1921247.1"/>
    <property type="molecule type" value="Genomic_DNA"/>
</dbReference>
<accession>A0ABV2API1</accession>
<proteinExistence type="predicted"/>
<keyword evidence="2" id="KW-1185">Reference proteome</keyword>
<gene>
    <name evidence="1" type="ORF">MHBO_002802</name>
</gene>